<feature type="chain" id="PRO_5046794877" description="Spore-associated protein A" evidence="1">
    <location>
        <begin position="27"/>
        <end position="161"/>
    </location>
</feature>
<evidence type="ECO:0000256" key="1">
    <source>
        <dbReference type="SAM" id="SignalP"/>
    </source>
</evidence>
<evidence type="ECO:0008006" key="4">
    <source>
        <dbReference type="Google" id="ProtNLM"/>
    </source>
</evidence>
<protein>
    <recommendedName>
        <fullName evidence="4">Spore-associated protein A</fullName>
    </recommendedName>
</protein>
<dbReference type="EMBL" id="JBIAZU010000010">
    <property type="protein sequence ID" value="MFF5297191.1"/>
    <property type="molecule type" value="Genomic_DNA"/>
</dbReference>
<proteinExistence type="predicted"/>
<dbReference type="Proteomes" id="UP001602245">
    <property type="component" value="Unassembled WGS sequence"/>
</dbReference>
<organism evidence="2 3">
    <name type="scientific">Paractinoplanes globisporus</name>
    <dbReference type="NCBI Taxonomy" id="113565"/>
    <lineage>
        <taxon>Bacteria</taxon>
        <taxon>Bacillati</taxon>
        <taxon>Actinomycetota</taxon>
        <taxon>Actinomycetes</taxon>
        <taxon>Micromonosporales</taxon>
        <taxon>Micromonosporaceae</taxon>
        <taxon>Paractinoplanes</taxon>
    </lineage>
</organism>
<keyword evidence="3" id="KW-1185">Reference proteome</keyword>
<evidence type="ECO:0000313" key="3">
    <source>
        <dbReference type="Proteomes" id="UP001602245"/>
    </source>
</evidence>
<dbReference type="RefSeq" id="WP_211216693.1">
    <property type="nucleotide sequence ID" value="NZ_JBIAZU010000010.1"/>
</dbReference>
<accession>A0ABW6WVA5</accession>
<reference evidence="2 3" key="1">
    <citation type="submission" date="2024-10" db="EMBL/GenBank/DDBJ databases">
        <title>The Natural Products Discovery Center: Release of the First 8490 Sequenced Strains for Exploring Actinobacteria Biosynthetic Diversity.</title>
        <authorList>
            <person name="Kalkreuter E."/>
            <person name="Kautsar S.A."/>
            <person name="Yang D."/>
            <person name="Bader C.D."/>
            <person name="Teijaro C.N."/>
            <person name="Fluegel L."/>
            <person name="Davis C.M."/>
            <person name="Simpson J.R."/>
            <person name="Lauterbach L."/>
            <person name="Steele A.D."/>
            <person name="Gui C."/>
            <person name="Meng S."/>
            <person name="Li G."/>
            <person name="Viehrig K."/>
            <person name="Ye F."/>
            <person name="Su P."/>
            <person name="Kiefer A.F."/>
            <person name="Nichols A."/>
            <person name="Cepeda A.J."/>
            <person name="Yan W."/>
            <person name="Fan B."/>
            <person name="Jiang Y."/>
            <person name="Adhikari A."/>
            <person name="Zheng C.-J."/>
            <person name="Schuster L."/>
            <person name="Cowan T.M."/>
            <person name="Smanski M.J."/>
            <person name="Chevrette M.G."/>
            <person name="De Carvalho L.P.S."/>
            <person name="Shen B."/>
        </authorList>
    </citation>
    <scope>NUCLEOTIDE SEQUENCE [LARGE SCALE GENOMIC DNA]</scope>
    <source>
        <strain evidence="2 3">NPDC000087</strain>
    </source>
</reference>
<gene>
    <name evidence="2" type="ORF">ACFY35_47825</name>
</gene>
<evidence type="ECO:0000313" key="2">
    <source>
        <dbReference type="EMBL" id="MFF5297191.1"/>
    </source>
</evidence>
<keyword evidence="1" id="KW-0732">Signal</keyword>
<sequence>MRAQRSLALVGAIAALLMGLAAPASAQTHSSNLTGTVSALAGGPCGSSYTLVTHYPETSQATGEVNMYLDVYYSSTAKRNCLVANHSGSAYGASLYSLAQIRPSGSSWPRCPSVGCDEGYYKYYAGPVYTPAGVDMSHRCVDVGGMAGIQTDRILYGINCG</sequence>
<comment type="caution">
    <text evidence="2">The sequence shown here is derived from an EMBL/GenBank/DDBJ whole genome shotgun (WGS) entry which is preliminary data.</text>
</comment>
<name>A0ABW6WVA5_9ACTN</name>
<feature type="signal peptide" evidence="1">
    <location>
        <begin position="1"/>
        <end position="26"/>
    </location>
</feature>